<gene>
    <name evidence="1" type="ORF">AB0I48_08045</name>
</gene>
<dbReference type="Proteomes" id="UP001551695">
    <property type="component" value="Unassembled WGS sequence"/>
</dbReference>
<evidence type="ECO:0000313" key="1">
    <source>
        <dbReference type="EMBL" id="MEV0707496.1"/>
    </source>
</evidence>
<dbReference type="RefSeq" id="WP_109525432.1">
    <property type="nucleotide sequence ID" value="NZ_JBFAKC010000003.1"/>
</dbReference>
<accession>A0ABV3FPZ5</accession>
<reference evidence="1 2" key="1">
    <citation type="submission" date="2024-06" db="EMBL/GenBank/DDBJ databases">
        <title>The Natural Products Discovery Center: Release of the First 8490 Sequenced Strains for Exploring Actinobacteria Biosynthetic Diversity.</title>
        <authorList>
            <person name="Kalkreuter E."/>
            <person name="Kautsar S.A."/>
            <person name="Yang D."/>
            <person name="Bader C.D."/>
            <person name="Teijaro C.N."/>
            <person name="Fluegel L."/>
            <person name="Davis C.M."/>
            <person name="Simpson J.R."/>
            <person name="Lauterbach L."/>
            <person name="Steele A.D."/>
            <person name="Gui C."/>
            <person name="Meng S."/>
            <person name="Li G."/>
            <person name="Viehrig K."/>
            <person name="Ye F."/>
            <person name="Su P."/>
            <person name="Kiefer A.F."/>
            <person name="Nichols A."/>
            <person name="Cepeda A.J."/>
            <person name="Yan W."/>
            <person name="Fan B."/>
            <person name="Jiang Y."/>
            <person name="Adhikari A."/>
            <person name="Zheng C.-J."/>
            <person name="Schuster L."/>
            <person name="Cowan T.M."/>
            <person name="Smanski M.J."/>
            <person name="Chevrette M.G."/>
            <person name="De Carvalho L.P.S."/>
            <person name="Shen B."/>
        </authorList>
    </citation>
    <scope>NUCLEOTIDE SEQUENCE [LARGE SCALE GENOMIC DNA]</scope>
    <source>
        <strain evidence="1 2">NPDC050403</strain>
    </source>
</reference>
<organism evidence="1 2">
    <name type="scientific">Nocardia aurea</name>
    <dbReference type="NCBI Taxonomy" id="2144174"/>
    <lineage>
        <taxon>Bacteria</taxon>
        <taxon>Bacillati</taxon>
        <taxon>Actinomycetota</taxon>
        <taxon>Actinomycetes</taxon>
        <taxon>Mycobacteriales</taxon>
        <taxon>Nocardiaceae</taxon>
        <taxon>Nocardia</taxon>
    </lineage>
</organism>
<dbReference type="EMBL" id="JBFAKC010000003">
    <property type="protein sequence ID" value="MEV0707496.1"/>
    <property type="molecule type" value="Genomic_DNA"/>
</dbReference>
<protein>
    <recommendedName>
        <fullName evidence="3">WXG100 family type VII secretion target</fullName>
    </recommendedName>
</protein>
<evidence type="ECO:0008006" key="3">
    <source>
        <dbReference type="Google" id="ProtNLM"/>
    </source>
</evidence>
<evidence type="ECO:0000313" key="2">
    <source>
        <dbReference type="Proteomes" id="UP001551695"/>
    </source>
</evidence>
<comment type="caution">
    <text evidence="1">The sequence shown here is derived from an EMBL/GenBank/DDBJ whole genome shotgun (WGS) entry which is preliminary data.</text>
</comment>
<keyword evidence="2" id="KW-1185">Reference proteome</keyword>
<name>A0ABV3FPZ5_9NOCA</name>
<proteinExistence type="predicted"/>
<sequence>MGNSEVEVYTEKLRRSGDANGEAHEVLAAVADDARRATAAGSVAWGPDKFGAKFAEGPKGFLAQLSNVLGGTENMSGSFHEIAGGQYGAATALERNEQASTDNFT</sequence>